<organism evidence="2 3">
    <name type="scientific">Aureobasidium pullulans EXF-150</name>
    <dbReference type="NCBI Taxonomy" id="1043002"/>
    <lineage>
        <taxon>Eukaryota</taxon>
        <taxon>Fungi</taxon>
        <taxon>Dikarya</taxon>
        <taxon>Ascomycota</taxon>
        <taxon>Pezizomycotina</taxon>
        <taxon>Dothideomycetes</taxon>
        <taxon>Dothideomycetidae</taxon>
        <taxon>Dothideales</taxon>
        <taxon>Saccotheciaceae</taxon>
        <taxon>Aureobasidium</taxon>
    </lineage>
</organism>
<evidence type="ECO:0000313" key="2">
    <source>
        <dbReference type="EMBL" id="KEQ85837.1"/>
    </source>
</evidence>
<dbReference type="Proteomes" id="UP000030706">
    <property type="component" value="Unassembled WGS sequence"/>
</dbReference>
<evidence type="ECO:0000256" key="1">
    <source>
        <dbReference type="SAM" id="Phobius"/>
    </source>
</evidence>
<protein>
    <submittedName>
        <fullName evidence="2">Uncharacterized protein</fullName>
    </submittedName>
</protein>
<dbReference type="AlphaFoldDB" id="A0A074XV64"/>
<keyword evidence="1" id="KW-1133">Transmembrane helix</keyword>
<gene>
    <name evidence="2" type="ORF">M438DRAFT_185638</name>
</gene>
<dbReference type="HOGENOM" id="CLU_2637667_0_0_1"/>
<keyword evidence="3" id="KW-1185">Reference proteome</keyword>
<keyword evidence="1" id="KW-0472">Membrane</keyword>
<dbReference type="GeneID" id="40741528"/>
<sequence length="77" mass="8624">MTVLPIPLWISMCCCFIPARPKNCLCYVPLLNVAPALLLCYPMGVSYFFCTIVIPLQGLTRASLLLSAFEFCMWMLG</sequence>
<accession>A0A074XV64</accession>
<reference evidence="2 3" key="1">
    <citation type="journal article" date="2014" name="BMC Genomics">
        <title>Genome sequencing of four Aureobasidium pullulans varieties: biotechnological potential, stress tolerance, and description of new species.</title>
        <authorList>
            <person name="Gostin Ar C."/>
            <person name="Ohm R.A."/>
            <person name="Kogej T."/>
            <person name="Sonjak S."/>
            <person name="Turk M."/>
            <person name="Zajc J."/>
            <person name="Zalar P."/>
            <person name="Grube M."/>
            <person name="Sun H."/>
            <person name="Han J."/>
            <person name="Sharma A."/>
            <person name="Chiniquy J."/>
            <person name="Ngan C.Y."/>
            <person name="Lipzen A."/>
            <person name="Barry K."/>
            <person name="Grigoriev I.V."/>
            <person name="Gunde-Cimerman N."/>
        </authorList>
    </citation>
    <scope>NUCLEOTIDE SEQUENCE [LARGE SCALE GENOMIC DNA]</scope>
    <source>
        <strain evidence="2 3">EXF-150</strain>
    </source>
</reference>
<feature type="transmembrane region" description="Helical" evidence="1">
    <location>
        <begin position="36"/>
        <end position="56"/>
    </location>
</feature>
<proteinExistence type="predicted"/>
<evidence type="ECO:0000313" key="3">
    <source>
        <dbReference type="Proteomes" id="UP000030706"/>
    </source>
</evidence>
<keyword evidence="1" id="KW-0812">Transmembrane</keyword>
<dbReference type="RefSeq" id="XP_029762024.1">
    <property type="nucleotide sequence ID" value="XM_029899222.1"/>
</dbReference>
<dbReference type="EMBL" id="KL584979">
    <property type="protein sequence ID" value="KEQ85837.1"/>
    <property type="molecule type" value="Genomic_DNA"/>
</dbReference>
<name>A0A074XV64_AURPU</name>